<dbReference type="GO" id="GO:0070677">
    <property type="term" value="F:rRNA (cytosine-2'-O-)-methyltransferase activity"/>
    <property type="evidence" value="ECO:0007669"/>
    <property type="project" value="UniProtKB-UniRule"/>
</dbReference>
<evidence type="ECO:0000313" key="9">
    <source>
        <dbReference type="Proteomes" id="UP000009374"/>
    </source>
</evidence>
<keyword evidence="9" id="KW-1185">Reference proteome</keyword>
<dbReference type="InterPro" id="IPR018063">
    <property type="entry name" value="SAM_MeTrfase_RsmI_CS"/>
</dbReference>
<dbReference type="CDD" id="cd11648">
    <property type="entry name" value="RsmI"/>
    <property type="match status" value="1"/>
</dbReference>
<dbReference type="NCBIfam" id="TIGR00096">
    <property type="entry name" value="16S rRNA (cytidine(1402)-2'-O)-methyltransferase"/>
    <property type="match status" value="1"/>
</dbReference>
<accession>C6HX18</accession>
<dbReference type="InterPro" id="IPR000878">
    <property type="entry name" value="4pyrrol_Mease"/>
</dbReference>
<evidence type="ECO:0000256" key="2">
    <source>
        <dbReference type="ARBA" id="ARBA00022552"/>
    </source>
</evidence>
<evidence type="ECO:0000256" key="5">
    <source>
        <dbReference type="ARBA" id="ARBA00022691"/>
    </source>
</evidence>
<dbReference type="InterPro" id="IPR014777">
    <property type="entry name" value="4pyrrole_Mease_sub1"/>
</dbReference>
<evidence type="ECO:0000256" key="1">
    <source>
        <dbReference type="ARBA" id="ARBA00022490"/>
    </source>
</evidence>
<dbReference type="InterPro" id="IPR014776">
    <property type="entry name" value="4pyrrole_Mease_sub2"/>
</dbReference>
<dbReference type="PANTHER" id="PTHR46111:SF1">
    <property type="entry name" value="RIBOSOMAL RNA SMALL SUBUNIT METHYLTRANSFERASE I"/>
    <property type="match status" value="1"/>
</dbReference>
<comment type="function">
    <text evidence="6">Catalyzes the 2'-O-methylation of the ribose of cytidine 1402 (C1402) in 16S rRNA.</text>
</comment>
<name>C6HX18_9BACT</name>
<comment type="subcellular location">
    <subcellularLocation>
        <location evidence="6">Cytoplasm</location>
    </subcellularLocation>
</comment>
<dbReference type="InterPro" id="IPR008189">
    <property type="entry name" value="rRNA_ssu_MeTfrase_I"/>
</dbReference>
<dbReference type="PIRSF" id="PIRSF005917">
    <property type="entry name" value="MTase_YraL"/>
    <property type="match status" value="1"/>
</dbReference>
<reference evidence="8 9" key="1">
    <citation type="journal article" date="2009" name="Appl. Environ. Microbiol.">
        <title>Community genomic and proteomic analyses of chemoautotrophic iron-oxidizing "Leptospirillum rubarum" (Group II) and "Leptospirillum ferrodiazotrophum" (Group III) bacteria in acid mine drainage biofilms.</title>
        <authorList>
            <person name="Goltsman D.S."/>
            <person name="Denef V.J."/>
            <person name="Singer S.W."/>
            <person name="VerBerkmoes N.C."/>
            <person name="Lefsrud M."/>
            <person name="Mueller R.S."/>
            <person name="Dick G.J."/>
            <person name="Sun C.L."/>
            <person name="Wheeler K.E."/>
            <person name="Zemla A."/>
            <person name="Baker B.J."/>
            <person name="Hauser L."/>
            <person name="Land M."/>
            <person name="Shah M.B."/>
            <person name="Thelen M.P."/>
            <person name="Hettich R.L."/>
            <person name="Banfield J.F."/>
        </authorList>
    </citation>
    <scope>NUCLEOTIDE SEQUENCE [LARGE SCALE GENOMIC DNA]</scope>
</reference>
<dbReference type="PANTHER" id="PTHR46111">
    <property type="entry name" value="RIBOSOMAL RNA SMALL SUBUNIT METHYLTRANSFERASE I"/>
    <property type="match status" value="1"/>
</dbReference>
<dbReference type="Pfam" id="PF00590">
    <property type="entry name" value="TP_methylase"/>
    <property type="match status" value="1"/>
</dbReference>
<dbReference type="SUPFAM" id="SSF53790">
    <property type="entry name" value="Tetrapyrrole methylase"/>
    <property type="match status" value="1"/>
</dbReference>
<dbReference type="EMBL" id="GG693873">
    <property type="protein sequence ID" value="EES52647.1"/>
    <property type="molecule type" value="Genomic_DNA"/>
</dbReference>
<dbReference type="AlphaFoldDB" id="C6HX18"/>
<evidence type="ECO:0000259" key="7">
    <source>
        <dbReference type="Pfam" id="PF00590"/>
    </source>
</evidence>
<dbReference type="FunFam" id="3.40.1010.10:FF:000007">
    <property type="entry name" value="Ribosomal RNA small subunit methyltransferase I"/>
    <property type="match status" value="1"/>
</dbReference>
<proteinExistence type="inferred from homology"/>
<dbReference type="HAMAP" id="MF_01877">
    <property type="entry name" value="16SrRNA_methyltr_I"/>
    <property type="match status" value="1"/>
</dbReference>
<organism evidence="8 9">
    <name type="scientific">Leptospirillum ferrodiazotrophum</name>
    <dbReference type="NCBI Taxonomy" id="412449"/>
    <lineage>
        <taxon>Bacteria</taxon>
        <taxon>Pseudomonadati</taxon>
        <taxon>Nitrospirota</taxon>
        <taxon>Nitrospiria</taxon>
        <taxon>Nitrospirales</taxon>
        <taxon>Nitrospiraceae</taxon>
        <taxon>Leptospirillum</taxon>
    </lineage>
</organism>
<dbReference type="Proteomes" id="UP000009374">
    <property type="component" value="Unassembled WGS sequence"/>
</dbReference>
<comment type="similarity">
    <text evidence="6">Belongs to the methyltransferase superfamily. RsmI family.</text>
</comment>
<keyword evidence="1 6" id="KW-0963">Cytoplasm</keyword>
<comment type="catalytic activity">
    <reaction evidence="6">
        <text>cytidine(1402) in 16S rRNA + S-adenosyl-L-methionine = 2'-O-methylcytidine(1402) in 16S rRNA + S-adenosyl-L-homocysteine + H(+)</text>
        <dbReference type="Rhea" id="RHEA:42924"/>
        <dbReference type="Rhea" id="RHEA-COMP:10285"/>
        <dbReference type="Rhea" id="RHEA-COMP:10286"/>
        <dbReference type="ChEBI" id="CHEBI:15378"/>
        <dbReference type="ChEBI" id="CHEBI:57856"/>
        <dbReference type="ChEBI" id="CHEBI:59789"/>
        <dbReference type="ChEBI" id="CHEBI:74495"/>
        <dbReference type="ChEBI" id="CHEBI:82748"/>
        <dbReference type="EC" id="2.1.1.198"/>
    </reaction>
</comment>
<protein>
    <recommendedName>
        <fullName evidence="6">Ribosomal RNA small subunit methyltransferase I</fullName>
        <ecNumber evidence="6">2.1.1.198</ecNumber>
    </recommendedName>
    <alternativeName>
        <fullName evidence="6">16S rRNA 2'-O-ribose C1402 methyltransferase</fullName>
    </alternativeName>
    <alternativeName>
        <fullName evidence="6">rRNA (cytidine-2'-O-)-methyltransferase RsmI</fullName>
    </alternativeName>
</protein>
<dbReference type="InterPro" id="IPR035996">
    <property type="entry name" value="4pyrrol_Methylase_sf"/>
</dbReference>
<dbReference type="FunFam" id="3.30.950.10:FF:000002">
    <property type="entry name" value="Ribosomal RNA small subunit methyltransferase I"/>
    <property type="match status" value="1"/>
</dbReference>
<evidence type="ECO:0000256" key="4">
    <source>
        <dbReference type="ARBA" id="ARBA00022679"/>
    </source>
</evidence>
<sequence>MYDHPTGALYVVATPIGNLKDITLRALEVLKGVHFVAAEDTRVTRSLLDHYGIDTPCVSYNEHNRTEKTPVFLHRLEKGESIALVSDAGTPLVSDPGSFLVEEVLSRGLPVHPVPGASAPIAALTCSGLFRSGFYFGGFLPRKRNELLKTAEDLLHRPDTHVFFESPNRIEKSLEIMREVLGDERRLAVVREITKRHETLCRGTIGDVLDCLARSPVKGEIVLVIEGWEEDRDATLDDLPPKVLQALSEISLPPSEKARFLSRAFGVDRKSVYRLLEDLPERR</sequence>
<evidence type="ECO:0000256" key="6">
    <source>
        <dbReference type="HAMAP-Rule" id="MF_01877"/>
    </source>
</evidence>
<dbReference type="PROSITE" id="PS01296">
    <property type="entry name" value="RSMI"/>
    <property type="match status" value="1"/>
</dbReference>
<evidence type="ECO:0000256" key="3">
    <source>
        <dbReference type="ARBA" id="ARBA00022603"/>
    </source>
</evidence>
<dbReference type="EC" id="2.1.1.198" evidence="6"/>
<feature type="domain" description="Tetrapyrrole methylase" evidence="7">
    <location>
        <begin position="9"/>
        <end position="208"/>
    </location>
</feature>
<dbReference type="Gene3D" id="3.40.1010.10">
    <property type="entry name" value="Cobalt-precorrin-4 Transmethylase, Domain 1"/>
    <property type="match status" value="1"/>
</dbReference>
<evidence type="ECO:0000313" key="8">
    <source>
        <dbReference type="EMBL" id="EES52647.1"/>
    </source>
</evidence>
<keyword evidence="4 6" id="KW-0808">Transferase</keyword>
<keyword evidence="3 6" id="KW-0489">Methyltransferase</keyword>
<dbReference type="Gene3D" id="3.30.950.10">
    <property type="entry name" value="Methyltransferase, Cobalt-precorrin-4 Transmethylase, Domain 2"/>
    <property type="match status" value="1"/>
</dbReference>
<keyword evidence="5 6" id="KW-0949">S-adenosyl-L-methionine</keyword>
<dbReference type="GO" id="GO:0005737">
    <property type="term" value="C:cytoplasm"/>
    <property type="evidence" value="ECO:0007669"/>
    <property type="project" value="UniProtKB-SubCell"/>
</dbReference>
<keyword evidence="2 6" id="KW-0698">rRNA processing</keyword>
<gene>
    <name evidence="6" type="primary">rsmI</name>
    <name evidence="8" type="ORF">UBAL3_92050018</name>
</gene>